<evidence type="ECO:0000256" key="4">
    <source>
        <dbReference type="ARBA" id="ARBA00022989"/>
    </source>
</evidence>
<feature type="transmembrane region" description="Helical" evidence="7">
    <location>
        <begin position="597"/>
        <end position="617"/>
    </location>
</feature>
<reference evidence="8" key="1">
    <citation type="thesis" date="2020" institute="ProQuest LLC" country="789 East Eisenhower Parkway, Ann Arbor, MI, USA">
        <title>Comparative Genomics and Chromosome Evolution.</title>
        <authorList>
            <person name="Mudd A.B."/>
        </authorList>
    </citation>
    <scope>NUCLEOTIDE SEQUENCE</scope>
    <source>
        <strain evidence="8">1538</strain>
        <tissue evidence="8">Blood</tissue>
    </source>
</reference>
<feature type="transmembrane region" description="Helical" evidence="7">
    <location>
        <begin position="54"/>
        <end position="76"/>
    </location>
</feature>
<keyword evidence="4 7" id="KW-1133">Transmembrane helix</keyword>
<feature type="transmembrane region" description="Helical" evidence="7">
    <location>
        <begin position="371"/>
        <end position="396"/>
    </location>
</feature>
<evidence type="ECO:0000256" key="2">
    <source>
        <dbReference type="ARBA" id="ARBA00006058"/>
    </source>
</evidence>
<evidence type="ECO:0000256" key="7">
    <source>
        <dbReference type="SAM" id="Phobius"/>
    </source>
</evidence>
<keyword evidence="9" id="KW-1185">Reference proteome</keyword>
<dbReference type="GO" id="GO:0005929">
    <property type="term" value="C:cilium"/>
    <property type="evidence" value="ECO:0007669"/>
    <property type="project" value="TreeGrafter"/>
</dbReference>
<evidence type="ECO:0000256" key="3">
    <source>
        <dbReference type="ARBA" id="ARBA00022692"/>
    </source>
</evidence>
<dbReference type="GO" id="GO:0071914">
    <property type="term" value="C:prominosome"/>
    <property type="evidence" value="ECO:0007669"/>
    <property type="project" value="TreeGrafter"/>
</dbReference>
<dbReference type="GO" id="GO:0015485">
    <property type="term" value="F:cholesterol binding"/>
    <property type="evidence" value="ECO:0007669"/>
    <property type="project" value="TreeGrafter"/>
</dbReference>
<proteinExistence type="inferred from homology"/>
<protein>
    <submittedName>
        <fullName evidence="8">Uncharacterized protein</fullName>
    </submittedName>
</protein>
<dbReference type="GO" id="GO:0031528">
    <property type="term" value="C:microvillus membrane"/>
    <property type="evidence" value="ECO:0007669"/>
    <property type="project" value="UniProtKB-SubCell"/>
</dbReference>
<evidence type="ECO:0000256" key="1">
    <source>
        <dbReference type="ARBA" id="ARBA00004475"/>
    </source>
</evidence>
<dbReference type="Pfam" id="PF05478">
    <property type="entry name" value="Prominin"/>
    <property type="match status" value="2"/>
</dbReference>
<dbReference type="InterPro" id="IPR008795">
    <property type="entry name" value="Prominin"/>
</dbReference>
<keyword evidence="3 7" id="KW-0812">Transmembrane</keyword>
<comment type="similarity">
    <text evidence="2">Belongs to the prominin family.</text>
</comment>
<dbReference type="AlphaFoldDB" id="A0AAV2ZL71"/>
<dbReference type="GO" id="GO:0016324">
    <property type="term" value="C:apical plasma membrane"/>
    <property type="evidence" value="ECO:0007669"/>
    <property type="project" value="TreeGrafter"/>
</dbReference>
<keyword evidence="5 7" id="KW-0472">Membrane</keyword>
<evidence type="ECO:0000313" key="8">
    <source>
        <dbReference type="EMBL" id="DBA14934.1"/>
    </source>
</evidence>
<organism evidence="8 9">
    <name type="scientific">Pyxicephalus adspersus</name>
    <name type="common">African bullfrog</name>
    <dbReference type="NCBI Taxonomy" id="30357"/>
    <lineage>
        <taxon>Eukaryota</taxon>
        <taxon>Metazoa</taxon>
        <taxon>Chordata</taxon>
        <taxon>Craniata</taxon>
        <taxon>Vertebrata</taxon>
        <taxon>Euteleostomi</taxon>
        <taxon>Amphibia</taxon>
        <taxon>Batrachia</taxon>
        <taxon>Anura</taxon>
        <taxon>Neobatrachia</taxon>
        <taxon>Ranoidea</taxon>
        <taxon>Pyxicephalidae</taxon>
        <taxon>Pyxicephalinae</taxon>
        <taxon>Pyxicephalus</taxon>
    </lineage>
</organism>
<feature type="transmembrane region" description="Helical" evidence="7">
    <location>
        <begin position="321"/>
        <end position="350"/>
    </location>
</feature>
<gene>
    <name evidence="8" type="ORF">GDO54_004209</name>
</gene>
<comment type="subcellular location">
    <subcellularLocation>
        <location evidence="1">Cell projection</location>
        <location evidence="1">Microvillus membrane</location>
        <topology evidence="1">Multi-pass membrane protein</topology>
    </subcellularLocation>
</comment>
<accession>A0AAV2ZL71</accession>
<dbReference type="EMBL" id="DYDO01000012">
    <property type="protein sequence ID" value="DBA14934.1"/>
    <property type="molecule type" value="Genomic_DNA"/>
</dbReference>
<dbReference type="GO" id="GO:0009986">
    <property type="term" value="C:cell surface"/>
    <property type="evidence" value="ECO:0007669"/>
    <property type="project" value="TreeGrafter"/>
</dbReference>
<evidence type="ECO:0000256" key="6">
    <source>
        <dbReference type="ARBA" id="ARBA00023180"/>
    </source>
</evidence>
<dbReference type="PANTHER" id="PTHR22730">
    <property type="entry name" value="PROMININ PROM PROTEIN"/>
    <property type="match status" value="1"/>
</dbReference>
<dbReference type="PANTHER" id="PTHR22730:SF4">
    <property type="entry name" value="PROMININ-1-A-LIKE"/>
    <property type="match status" value="1"/>
</dbReference>
<name>A0AAV2ZL71_PYXAD</name>
<evidence type="ECO:0000313" key="9">
    <source>
        <dbReference type="Proteomes" id="UP001181693"/>
    </source>
</evidence>
<keyword evidence="6" id="KW-0325">Glycoprotein</keyword>
<dbReference type="Proteomes" id="UP001181693">
    <property type="component" value="Unassembled WGS sequence"/>
</dbReference>
<sequence length="633" mass="69428">MYEIGYLVALAIGLLFIILMTLVGLFFACCRCCGKCGGKMYQKQTKRMTCKRRFLYFFLLIITLIILAGDICAFYSNSKTNSAVNNSFTTFNNTLDNLKTYINTVPQDVDIIVNSSSVPIDKANNSVIGIGPILGGRIKRSIELQANVTLDTVQNMVNVLNDTAKALVNVNDTFNTLNDLQSQLVKNLTDVQTAIIKTLTDCGSPCSGAPSPNDLVIDANFNAIPDFSSQLKTINEFLNSGIDGTISDARQVLNDIPQAVTNQSKSSVQSVQNQLKNIKQKITDARSNIPIVDKLDSVNSYFNIIANEFQKYKPEVEKYEYYRWIVGICLSCIILLVVVCNLFGLLLGPWGHKSNVDPTDRSCASNSGGDFLMAGAGLSFIFAWLLMLITAILFAVGGNAYTSFCKPWGNQQLYQYTSDVNSTLENTNIKVNNISFLSPDQKNQVTSVSKSGIDTLDFSNITQQTSKNITRTNLTGFANQLKSIAAKLPSGNASKAELENEANTLLGIQASIDANLLPQVKKINISVTNLQATATKLPSSLNDTLKAIDDAQKYVDTEVVAIVKNLTTQLARCGPVASAMDSAEVLACQYIVDTLNAFWFSIGWCTIFFLPSIILSVKLAKYYRRMKTSDVYE</sequence>
<comment type="caution">
    <text evidence="8">The sequence shown here is derived from an EMBL/GenBank/DDBJ whole genome shotgun (WGS) entry which is preliminary data.</text>
</comment>
<feature type="transmembrane region" description="Helical" evidence="7">
    <location>
        <begin position="6"/>
        <end position="33"/>
    </location>
</feature>
<evidence type="ECO:0000256" key="5">
    <source>
        <dbReference type="ARBA" id="ARBA00023136"/>
    </source>
</evidence>